<dbReference type="EMBL" id="KC989919">
    <property type="protein sequence ID" value="AGN29692.1"/>
    <property type="molecule type" value="mRNA"/>
</dbReference>
<dbReference type="AlphaFoldDB" id="R9TI48"/>
<keyword evidence="1" id="KW-0732">Signal</keyword>
<evidence type="ECO:0000256" key="1">
    <source>
        <dbReference type="SAM" id="SignalP"/>
    </source>
</evidence>
<reference evidence="2" key="1">
    <citation type="journal article" date="2013" name="J. Exp. Mar. Biol. Ecol.">
        <title>An improved method for achieving high-quality RNA for copepod gene transcriptomic studies.</title>
        <authorList>
            <person name="Zhang H."/>
            <person name="Finiguerra M."/>
            <person name="Dam H.G."/>
            <person name="Huang Y."/>
            <person name="Xu D."/>
            <person name="Liu G."/>
            <person name="Lin S."/>
        </authorList>
    </citation>
    <scope>NUCLEOTIDE SEQUENCE</scope>
</reference>
<protein>
    <submittedName>
        <fullName evidence="2">Uncharacterized protein</fullName>
    </submittedName>
</protein>
<evidence type="ECO:0000313" key="2">
    <source>
        <dbReference type="EMBL" id="AGN29692.1"/>
    </source>
</evidence>
<sequence>MKTFGALFLVQLLVAQSLLPPDVASQVDKVPVGVPGLDALPDVSETLSSACARIHSGKNDEKQKCVDNLGVKAGLIDLVKSSSTLKLVLAALPVSKLADLDALVSVPLPQSLITSLVSAHANLLEAPNTDSLTKLVDLGKIQQLVAAQLVTVDSLSPEKKADMLLSNSLLKLPGAPGVPSVGMPGVPSLGMPGVPSLGMPGVPSLGMPGVPSLGIPGVPSVGMPGVPSLGMPGVPSLGMPGVPSVGMPGVPSVGMPGVPSLGIPGVPSVGNAWCTIFGNAWCTIFGNARCTIFGNAWCTICWNARCTICWNARCTICWNAWCTICWNAWCTICTSPIRSLKAQKGMIETLY</sequence>
<proteinExistence type="evidence at transcript level"/>
<feature type="signal peptide" evidence="1">
    <location>
        <begin position="1"/>
        <end position="24"/>
    </location>
</feature>
<feature type="chain" id="PRO_5004489604" evidence="1">
    <location>
        <begin position="25"/>
        <end position="351"/>
    </location>
</feature>
<organism evidence="2">
    <name type="scientific">Acartia pacifica</name>
    <name type="common">Copepod</name>
    <dbReference type="NCBI Taxonomy" id="335913"/>
    <lineage>
        <taxon>Eukaryota</taxon>
        <taxon>Metazoa</taxon>
        <taxon>Ecdysozoa</taxon>
        <taxon>Arthropoda</taxon>
        <taxon>Crustacea</taxon>
        <taxon>Multicrustacea</taxon>
        <taxon>Hexanauplia</taxon>
        <taxon>Copepoda</taxon>
        <taxon>Calanoida</taxon>
        <taxon>Acartiidae</taxon>
        <taxon>Acartia</taxon>
    </lineage>
</organism>
<dbReference type="PANTHER" id="PTHR37572">
    <property type="entry name" value="GA22863"/>
    <property type="match status" value="1"/>
</dbReference>
<name>R9TI48_ACAPC</name>
<dbReference type="PANTHER" id="PTHR37572:SF1">
    <property type="entry name" value="GA22863"/>
    <property type="match status" value="1"/>
</dbReference>
<accession>R9TI48</accession>